<feature type="compositionally biased region" description="Basic and acidic residues" evidence="3">
    <location>
        <begin position="15"/>
        <end position="38"/>
    </location>
</feature>
<gene>
    <name evidence="4" type="ORF">PECAL_4P12450</name>
</gene>
<organism evidence="4 5">
    <name type="scientific">Pelagomonas calceolata</name>
    <dbReference type="NCBI Taxonomy" id="35677"/>
    <lineage>
        <taxon>Eukaryota</taxon>
        <taxon>Sar</taxon>
        <taxon>Stramenopiles</taxon>
        <taxon>Ochrophyta</taxon>
        <taxon>Pelagophyceae</taxon>
        <taxon>Pelagomonadales</taxon>
        <taxon>Pelagomonadaceae</taxon>
        <taxon>Pelagomonas</taxon>
    </lineage>
</organism>
<keyword evidence="5" id="KW-1185">Reference proteome</keyword>
<evidence type="ECO:0000313" key="4">
    <source>
        <dbReference type="EMBL" id="CAH0373990.1"/>
    </source>
</evidence>
<dbReference type="Pfam" id="PF24681">
    <property type="entry name" value="Kelch_KLHDC2_KLHL20_DRC7"/>
    <property type="match status" value="1"/>
</dbReference>
<evidence type="ECO:0000256" key="1">
    <source>
        <dbReference type="ARBA" id="ARBA00022441"/>
    </source>
</evidence>
<evidence type="ECO:0000313" key="5">
    <source>
        <dbReference type="Proteomes" id="UP000789595"/>
    </source>
</evidence>
<protein>
    <recommendedName>
        <fullName evidence="6">F-box domain-containing protein</fullName>
    </recommendedName>
</protein>
<proteinExistence type="predicted"/>
<dbReference type="Gene3D" id="2.120.10.80">
    <property type="entry name" value="Kelch-type beta propeller"/>
    <property type="match status" value="2"/>
</dbReference>
<dbReference type="InterPro" id="IPR015915">
    <property type="entry name" value="Kelch-typ_b-propeller"/>
</dbReference>
<accession>A0A8J2X0T3</accession>
<sequence>MESQPKKTTRGTGRGTRDAEKTKSKTEEPVRVTRDAEKAKRRRSGDSLRSIYMQLIACRVPKADHDALRCVSKRWRAAAERVGLQRLRATCGWTETALIVAGGGDSVFERGESDPTPDREDCWQLIGGKWRKMRNDPKPRCDSAVVSWRGRVVCVGGTRTVKNEEDAWSMRTGVGDVVSYDAATDEWTDLPAKCERRTSAYAAVDPTTDALVVVGGWRVRGDLLDPDPAINNGHFDEEVGTMQMLANPTDQAWTDLPPMPSAVSNFVGGVIGTKLYVAGGLRWVGGWRIASDELQVFDFETRTWSLGPDLPGPRYYGAGCVCDGRLYIVGGKDESRNLTRSVIVFSPESPAGWSQVSSLPEFRYYHSCCNYKGKLVVFGGEGDGEVFPPLVLSSISGRDPGRHPPEEQLWLSEALRTEILDVLGRALARDVPLEGRVQVGSLNEELTKRTLQRFGFYLAQYGEVFGDELTLQDRELASKLYRRLDDDAAVLSIPPLPAGYDHPLLAAIVCSAPVG</sequence>
<dbReference type="InterPro" id="IPR011043">
    <property type="entry name" value="Gal_Oxase/kelch_b-propeller"/>
</dbReference>
<dbReference type="SMART" id="SM00612">
    <property type="entry name" value="Kelch"/>
    <property type="match status" value="2"/>
</dbReference>
<dbReference type="PANTHER" id="PTHR46344">
    <property type="entry name" value="OS02G0202900 PROTEIN"/>
    <property type="match status" value="1"/>
</dbReference>
<dbReference type="SUPFAM" id="SSF117281">
    <property type="entry name" value="Kelch motif"/>
    <property type="match status" value="1"/>
</dbReference>
<evidence type="ECO:0008006" key="6">
    <source>
        <dbReference type="Google" id="ProtNLM"/>
    </source>
</evidence>
<evidence type="ECO:0000256" key="2">
    <source>
        <dbReference type="ARBA" id="ARBA00022737"/>
    </source>
</evidence>
<dbReference type="OrthoDB" id="45365at2759"/>
<dbReference type="SUPFAM" id="SSF50965">
    <property type="entry name" value="Galactose oxidase, central domain"/>
    <property type="match status" value="1"/>
</dbReference>
<dbReference type="Proteomes" id="UP000789595">
    <property type="component" value="Unassembled WGS sequence"/>
</dbReference>
<dbReference type="InterPro" id="IPR006652">
    <property type="entry name" value="Kelch_1"/>
</dbReference>
<keyword evidence="2" id="KW-0677">Repeat</keyword>
<reference evidence="4" key="1">
    <citation type="submission" date="2021-11" db="EMBL/GenBank/DDBJ databases">
        <authorList>
            <consortium name="Genoscope - CEA"/>
            <person name="William W."/>
        </authorList>
    </citation>
    <scope>NUCLEOTIDE SEQUENCE</scope>
</reference>
<dbReference type="AlphaFoldDB" id="A0A8J2X0T3"/>
<comment type="caution">
    <text evidence="4">The sequence shown here is derived from an EMBL/GenBank/DDBJ whole genome shotgun (WGS) entry which is preliminary data.</text>
</comment>
<evidence type="ECO:0000256" key="3">
    <source>
        <dbReference type="SAM" id="MobiDB-lite"/>
    </source>
</evidence>
<name>A0A8J2X0T3_9STRA</name>
<keyword evidence="1" id="KW-0880">Kelch repeat</keyword>
<dbReference type="PANTHER" id="PTHR46344:SF27">
    <property type="entry name" value="KELCH REPEAT SUPERFAMILY PROTEIN"/>
    <property type="match status" value="1"/>
</dbReference>
<dbReference type="EMBL" id="CAKKNE010000004">
    <property type="protein sequence ID" value="CAH0373990.1"/>
    <property type="molecule type" value="Genomic_DNA"/>
</dbReference>
<feature type="region of interest" description="Disordered" evidence="3">
    <location>
        <begin position="1"/>
        <end position="44"/>
    </location>
</feature>